<evidence type="ECO:0000313" key="1">
    <source>
        <dbReference type="EMBL" id="RSU15748.1"/>
    </source>
</evidence>
<evidence type="ECO:0000313" key="2">
    <source>
        <dbReference type="Proteomes" id="UP000287605"/>
    </source>
</evidence>
<reference evidence="1 2" key="1">
    <citation type="submission" date="2017-05" db="EMBL/GenBank/DDBJ databases">
        <title>Vagococcus spp. assemblies.</title>
        <authorList>
            <person name="Gulvik C.A."/>
        </authorList>
    </citation>
    <scope>NUCLEOTIDE SEQUENCE [LARGE SCALE GENOMIC DNA]</scope>
    <source>
        <strain evidence="1 2">CCUG 51432</strain>
    </source>
</reference>
<protein>
    <recommendedName>
        <fullName evidence="3">GrdX protein</fullName>
    </recommendedName>
</protein>
<accession>A0A430B625</accession>
<dbReference type="OrthoDB" id="9815289at2"/>
<evidence type="ECO:0008006" key="3">
    <source>
        <dbReference type="Google" id="ProtNLM"/>
    </source>
</evidence>
<dbReference type="NCBIfam" id="NF038093">
    <property type="entry name" value="GrdX"/>
    <property type="match status" value="1"/>
</dbReference>
<name>A0A430B625_9ENTE</name>
<organism evidence="1 2">
    <name type="scientific">Vagococcus elongatus</name>
    <dbReference type="NCBI Taxonomy" id="180344"/>
    <lineage>
        <taxon>Bacteria</taxon>
        <taxon>Bacillati</taxon>
        <taxon>Bacillota</taxon>
        <taxon>Bacilli</taxon>
        <taxon>Lactobacillales</taxon>
        <taxon>Enterococcaceae</taxon>
        <taxon>Vagococcus</taxon>
    </lineage>
</organism>
<comment type="caution">
    <text evidence="1">The sequence shown here is derived from an EMBL/GenBank/DDBJ whole genome shotgun (WGS) entry which is preliminary data.</text>
</comment>
<dbReference type="InterPro" id="IPR047735">
    <property type="entry name" value="GrdX-like"/>
</dbReference>
<dbReference type="Proteomes" id="UP000287605">
    <property type="component" value="Unassembled WGS sequence"/>
</dbReference>
<gene>
    <name evidence="1" type="ORF">CBF29_01365</name>
</gene>
<dbReference type="AlphaFoldDB" id="A0A430B625"/>
<dbReference type="EMBL" id="NGKA01000001">
    <property type="protein sequence ID" value="RSU15748.1"/>
    <property type="molecule type" value="Genomic_DNA"/>
</dbReference>
<sequence>MILLTNNPKVSEEMKAVNNVKIYYYQDVDYGGILEHAQQLIVNEKLILLSHPLSGSIKPNETYYKTIFFSEKSNQFIDIESLEYIESALLVYEKFMKNQMRPNWTEKILADFAFVDLYLTKSTLQRMGTTYVNHSG</sequence>
<dbReference type="RefSeq" id="WP_126806482.1">
    <property type="nucleotide sequence ID" value="NZ_NGKA01000001.1"/>
</dbReference>
<proteinExistence type="predicted"/>
<keyword evidence="2" id="KW-1185">Reference proteome</keyword>